<reference evidence="3" key="1">
    <citation type="submission" date="2016-01" db="EMBL/GenBank/DDBJ databases">
        <authorList>
            <person name="Peeters C."/>
        </authorList>
    </citation>
    <scope>NUCLEOTIDE SEQUENCE [LARGE SCALE GENOMIC DNA]</scope>
    <source>
        <strain evidence="3">LMG 29326</strain>
    </source>
</reference>
<keyword evidence="3" id="KW-0449">Lipoprotein</keyword>
<organism evidence="3 4">
    <name type="scientific">Caballeronia ptereochthonis</name>
    <dbReference type="NCBI Taxonomy" id="1777144"/>
    <lineage>
        <taxon>Bacteria</taxon>
        <taxon>Pseudomonadati</taxon>
        <taxon>Pseudomonadota</taxon>
        <taxon>Betaproteobacteria</taxon>
        <taxon>Burkholderiales</taxon>
        <taxon>Burkholderiaceae</taxon>
        <taxon>Caballeronia</taxon>
    </lineage>
</organism>
<evidence type="ECO:0000256" key="2">
    <source>
        <dbReference type="SAM" id="SignalP"/>
    </source>
</evidence>
<keyword evidence="2" id="KW-0732">Signal</keyword>
<evidence type="ECO:0000313" key="4">
    <source>
        <dbReference type="Proteomes" id="UP000054978"/>
    </source>
</evidence>
<feature type="signal peptide" evidence="2">
    <location>
        <begin position="1"/>
        <end position="18"/>
    </location>
</feature>
<keyword evidence="4" id="KW-1185">Reference proteome</keyword>
<dbReference type="GO" id="GO:0043448">
    <property type="term" value="P:alkane catabolic process"/>
    <property type="evidence" value="ECO:0007669"/>
    <property type="project" value="TreeGrafter"/>
</dbReference>
<name>A0A158AKK8_9BURK</name>
<evidence type="ECO:0000256" key="1">
    <source>
        <dbReference type="SAM" id="MobiDB-lite"/>
    </source>
</evidence>
<sequence>MKTLSILGGFLFTTSVLAAAPHVKDGMLVDEQGMTLYVFGRKGMPGALTVVPAANDGSQWTFQGKPLFRGLMDKRPGDRSGDGPNEVWHSVQIH</sequence>
<evidence type="ECO:0000313" key="3">
    <source>
        <dbReference type="EMBL" id="SAK58270.1"/>
    </source>
</evidence>
<dbReference type="STRING" id="1777144.AWB83_01977"/>
<dbReference type="PANTHER" id="PTHR39335:SF1">
    <property type="entry name" value="BLL4220 PROTEIN"/>
    <property type="match status" value="1"/>
</dbReference>
<dbReference type="Pfam" id="PF03640">
    <property type="entry name" value="Lipoprotein_15"/>
    <property type="match status" value="1"/>
</dbReference>
<comment type="caution">
    <text evidence="3">The sequence shown here is derived from an EMBL/GenBank/DDBJ whole genome shotgun (WGS) entry which is preliminary data.</text>
</comment>
<feature type="chain" id="PRO_5007620696" evidence="2">
    <location>
        <begin position="19"/>
        <end position="94"/>
    </location>
</feature>
<dbReference type="RefSeq" id="WP_087044736.1">
    <property type="nucleotide sequence ID" value="NZ_FCOB02000007.1"/>
</dbReference>
<feature type="compositionally biased region" description="Basic and acidic residues" evidence="1">
    <location>
        <begin position="71"/>
        <end position="81"/>
    </location>
</feature>
<proteinExistence type="predicted"/>
<dbReference type="AlphaFoldDB" id="A0A158AKK8"/>
<dbReference type="PANTHER" id="PTHR39335">
    <property type="entry name" value="BLL4220 PROTEIN"/>
    <property type="match status" value="1"/>
</dbReference>
<dbReference type="OrthoDB" id="9800666at2"/>
<protein>
    <submittedName>
        <fullName evidence="3">Lipoprotein</fullName>
    </submittedName>
</protein>
<dbReference type="EMBL" id="FCOB02000007">
    <property type="protein sequence ID" value="SAK58270.1"/>
    <property type="molecule type" value="Genomic_DNA"/>
</dbReference>
<gene>
    <name evidence="3" type="ORF">AWB83_01977</name>
</gene>
<dbReference type="InterPro" id="IPR005297">
    <property type="entry name" value="Lipoprotein_repeat"/>
</dbReference>
<accession>A0A158AKK8</accession>
<dbReference type="Proteomes" id="UP000054978">
    <property type="component" value="Unassembled WGS sequence"/>
</dbReference>
<feature type="region of interest" description="Disordered" evidence="1">
    <location>
        <begin position="71"/>
        <end position="94"/>
    </location>
</feature>